<protein>
    <submittedName>
        <fullName evidence="1">Uncharacterized protein</fullName>
    </submittedName>
</protein>
<proteinExistence type="predicted"/>
<sequence>GNHKRNLRQTRHCGEIQRPRIAQATDPTNVEEYPWEIGSPINLSEQIFLTALSVPISMLSGGSLNDEEAKLGLEIKDRLEEFVRLMGEQNLSDIFSMLRPFHLQGIESKSKSICHGFMGFSNS</sequence>
<reference evidence="1 2" key="1">
    <citation type="journal article" date="2019" name="Genome Biol. Evol.">
        <title>Insights into the evolution of the New World diploid cottons (Gossypium, subgenus Houzingenia) based on genome sequencing.</title>
        <authorList>
            <person name="Grover C.E."/>
            <person name="Arick M.A. 2nd"/>
            <person name="Thrash A."/>
            <person name="Conover J.L."/>
            <person name="Sanders W.S."/>
            <person name="Peterson D.G."/>
            <person name="Frelichowski J.E."/>
            <person name="Scheffler J.A."/>
            <person name="Scheffler B.E."/>
            <person name="Wendel J.F."/>
        </authorList>
    </citation>
    <scope>NUCLEOTIDE SEQUENCE [LARGE SCALE GENOMIC DNA]</scope>
    <source>
        <strain evidence="1">185</strain>
        <tissue evidence="1">Leaf</tissue>
    </source>
</reference>
<gene>
    <name evidence="1" type="ORF">Goari_011631</name>
</gene>
<evidence type="ECO:0000313" key="1">
    <source>
        <dbReference type="EMBL" id="MBA0679889.1"/>
    </source>
</evidence>
<evidence type="ECO:0000313" key="2">
    <source>
        <dbReference type="Proteomes" id="UP000593577"/>
    </source>
</evidence>
<dbReference type="PANTHER" id="PTHR47951">
    <property type="entry name" value="OS08G0547900 PROTEIN"/>
    <property type="match status" value="1"/>
</dbReference>
<dbReference type="PANTHER" id="PTHR47951:SF8">
    <property type="entry name" value="CYTOCHROME P450 93A2-LIKE"/>
    <property type="match status" value="1"/>
</dbReference>
<accession>A0A7J8WZC3</accession>
<dbReference type="EMBL" id="JABFAA010000004">
    <property type="protein sequence ID" value="MBA0679889.1"/>
    <property type="molecule type" value="Genomic_DNA"/>
</dbReference>
<dbReference type="Proteomes" id="UP000593577">
    <property type="component" value="Unassembled WGS sequence"/>
</dbReference>
<comment type="caution">
    <text evidence="1">The sequence shown here is derived from an EMBL/GenBank/DDBJ whole genome shotgun (WGS) entry which is preliminary data.</text>
</comment>
<dbReference type="AlphaFoldDB" id="A0A7J8WZC3"/>
<keyword evidence="2" id="KW-1185">Reference proteome</keyword>
<organism evidence="1 2">
    <name type="scientific">Gossypium aridum</name>
    <name type="common">American cotton</name>
    <name type="synonym">Erioxylum aridum</name>
    <dbReference type="NCBI Taxonomy" id="34290"/>
    <lineage>
        <taxon>Eukaryota</taxon>
        <taxon>Viridiplantae</taxon>
        <taxon>Streptophyta</taxon>
        <taxon>Embryophyta</taxon>
        <taxon>Tracheophyta</taxon>
        <taxon>Spermatophyta</taxon>
        <taxon>Magnoliopsida</taxon>
        <taxon>eudicotyledons</taxon>
        <taxon>Gunneridae</taxon>
        <taxon>Pentapetalae</taxon>
        <taxon>rosids</taxon>
        <taxon>malvids</taxon>
        <taxon>Malvales</taxon>
        <taxon>Malvaceae</taxon>
        <taxon>Malvoideae</taxon>
        <taxon>Gossypium</taxon>
    </lineage>
</organism>
<name>A0A7J8WZC3_GOSAI</name>
<feature type="non-terminal residue" evidence="1">
    <location>
        <position position="123"/>
    </location>
</feature>